<feature type="region of interest" description="Disordered" evidence="2">
    <location>
        <begin position="21"/>
        <end position="44"/>
    </location>
</feature>
<evidence type="ECO:0000313" key="4">
    <source>
        <dbReference type="EMBL" id="OWF37487.1"/>
    </source>
</evidence>
<dbReference type="GO" id="GO:0005524">
    <property type="term" value="F:ATP binding"/>
    <property type="evidence" value="ECO:0007669"/>
    <property type="project" value="UniProtKB-UniRule"/>
</dbReference>
<feature type="domain" description="Protein kinase" evidence="3">
    <location>
        <begin position="602"/>
        <end position="832"/>
    </location>
</feature>
<dbReference type="PROSITE" id="PS50011">
    <property type="entry name" value="PROTEIN_KINASE_DOM"/>
    <property type="match status" value="1"/>
</dbReference>
<dbReference type="GO" id="GO:0005737">
    <property type="term" value="C:cytoplasm"/>
    <property type="evidence" value="ECO:0007669"/>
    <property type="project" value="TreeGrafter"/>
</dbReference>
<reference evidence="4 5" key="1">
    <citation type="journal article" date="2017" name="Nat. Ecol. Evol.">
        <title>Scallop genome provides insights into evolution of bilaterian karyotype and development.</title>
        <authorList>
            <person name="Wang S."/>
            <person name="Zhang J."/>
            <person name="Jiao W."/>
            <person name="Li J."/>
            <person name="Xun X."/>
            <person name="Sun Y."/>
            <person name="Guo X."/>
            <person name="Huan P."/>
            <person name="Dong B."/>
            <person name="Zhang L."/>
            <person name="Hu X."/>
            <person name="Sun X."/>
            <person name="Wang J."/>
            <person name="Zhao C."/>
            <person name="Wang Y."/>
            <person name="Wang D."/>
            <person name="Huang X."/>
            <person name="Wang R."/>
            <person name="Lv J."/>
            <person name="Li Y."/>
            <person name="Zhang Z."/>
            <person name="Liu B."/>
            <person name="Lu W."/>
            <person name="Hui Y."/>
            <person name="Liang J."/>
            <person name="Zhou Z."/>
            <person name="Hou R."/>
            <person name="Li X."/>
            <person name="Liu Y."/>
            <person name="Li H."/>
            <person name="Ning X."/>
            <person name="Lin Y."/>
            <person name="Zhao L."/>
            <person name="Xing Q."/>
            <person name="Dou J."/>
            <person name="Li Y."/>
            <person name="Mao J."/>
            <person name="Guo H."/>
            <person name="Dou H."/>
            <person name="Li T."/>
            <person name="Mu C."/>
            <person name="Jiang W."/>
            <person name="Fu Q."/>
            <person name="Fu X."/>
            <person name="Miao Y."/>
            <person name="Liu J."/>
            <person name="Yu Q."/>
            <person name="Li R."/>
            <person name="Liao H."/>
            <person name="Li X."/>
            <person name="Kong Y."/>
            <person name="Jiang Z."/>
            <person name="Chourrout D."/>
            <person name="Li R."/>
            <person name="Bao Z."/>
        </authorList>
    </citation>
    <scope>NUCLEOTIDE SEQUENCE [LARGE SCALE GENOMIC DNA]</scope>
    <source>
        <strain evidence="4 5">PY_sf001</strain>
    </source>
</reference>
<evidence type="ECO:0000256" key="1">
    <source>
        <dbReference type="PROSITE-ProRule" id="PRU10141"/>
    </source>
</evidence>
<dbReference type="SMART" id="SM00220">
    <property type="entry name" value="S_TKc"/>
    <property type="match status" value="1"/>
</dbReference>
<dbReference type="EMBL" id="NEDP02005588">
    <property type="protein sequence ID" value="OWF37487.1"/>
    <property type="molecule type" value="Genomic_DNA"/>
</dbReference>
<name>A0A210PLZ6_MIZYE</name>
<dbReference type="InterPro" id="IPR011009">
    <property type="entry name" value="Kinase-like_dom_sf"/>
</dbReference>
<keyword evidence="5" id="KW-1185">Reference proteome</keyword>
<dbReference type="Proteomes" id="UP000242188">
    <property type="component" value="Unassembled WGS sequence"/>
</dbReference>
<evidence type="ECO:0000313" key="5">
    <source>
        <dbReference type="Proteomes" id="UP000242188"/>
    </source>
</evidence>
<feature type="compositionally biased region" description="Basic and acidic residues" evidence="2">
    <location>
        <begin position="29"/>
        <end position="44"/>
    </location>
</feature>
<dbReference type="PANTHER" id="PTHR24361">
    <property type="entry name" value="MITOGEN-ACTIVATED KINASE KINASE KINASE"/>
    <property type="match status" value="1"/>
</dbReference>
<sequence length="832" mass="91786">MKLFAIASCFKPPLNFNHNNFHNSSSKFQRQDKNVTTTRQDHTSHKSSWIKETMMVFVCQPTKNPAPLDLGQLMVSNKEPSRKCDLSGNNNFRRGIVQENLMVLVCSPTWCPPPLDLGYGTKAPMHVKRDEVCDLLGMGSFGDLVLAVPPTLFHEEQNNWSPDKLNEARYLRQSIVFEPGFFSPSCSPREVVLCQNQSPLSIDSSSHDSPISMTPPNLLPIISTEVTPGVSNLDMFIKSLDSLPYSDKSLFAAVERLAEIPATPVLQSASSCRRSVFEKSTPKPSCEPFLQTSFSETLRTVPHLETHIALSSLLPVSVPAIPTRLFAVQNSVHIAHRVHTPSTSVPASPVSLVAAAANLLAIAPALTYSSGSSLEEICFTGGQASSVEMLFSHTSETALIQMPPTLNLASPMFPQNRAYLMTVNMVSVRSVREDRLNISIVETIESPVQRLQNSLTLSVAMAAAPIQAIAQSRGIETELLALMESDKESSSIQRIPPNTRRPLYMVAPPPQGHYMGAQPPQKTTIPLNTRRPLYMVAPPPQGHYMATQPPQETTINPYDGDIHLFGESHYNYRVIGQRIETIDVKMDILSCLHFLYQTNPATGMVNVIGSGMFGSVFTATHLPTGQLVAIKSQYHALEDGHKIISEARIMQLLSDTGYVPKLYGLLPDPTDQRKLLIVMEMVGSGVTLRQKLQENTLDERQKIFLAIRLTIGLHAIHEQNVLLNDIKDDNIIVFSSDGYDIHAKYIDFGHASCGFVKKYGGNGFTNARCTQLAPEVREGNPTTRASDIFGLGYTIALFRVTKLIEVVDQCMCHDPGQRPCTAIVSQMIMNLL</sequence>
<dbReference type="GO" id="GO:0004674">
    <property type="term" value="F:protein serine/threonine kinase activity"/>
    <property type="evidence" value="ECO:0007669"/>
    <property type="project" value="TreeGrafter"/>
</dbReference>
<dbReference type="PROSITE" id="PS00107">
    <property type="entry name" value="PROTEIN_KINASE_ATP"/>
    <property type="match status" value="1"/>
</dbReference>
<evidence type="ECO:0000259" key="3">
    <source>
        <dbReference type="PROSITE" id="PS50011"/>
    </source>
</evidence>
<keyword evidence="1" id="KW-0067">ATP-binding</keyword>
<keyword evidence="4" id="KW-0808">Transferase</keyword>
<dbReference type="InterPro" id="IPR053235">
    <property type="entry name" value="Ser_Thr_kinase"/>
</dbReference>
<dbReference type="STRING" id="6573.A0A210PLZ6"/>
<dbReference type="InterPro" id="IPR000719">
    <property type="entry name" value="Prot_kinase_dom"/>
</dbReference>
<dbReference type="Pfam" id="PF00069">
    <property type="entry name" value="Pkinase"/>
    <property type="match status" value="1"/>
</dbReference>
<organism evidence="4 5">
    <name type="scientific">Mizuhopecten yessoensis</name>
    <name type="common">Japanese scallop</name>
    <name type="synonym">Patinopecten yessoensis</name>
    <dbReference type="NCBI Taxonomy" id="6573"/>
    <lineage>
        <taxon>Eukaryota</taxon>
        <taxon>Metazoa</taxon>
        <taxon>Spiralia</taxon>
        <taxon>Lophotrochozoa</taxon>
        <taxon>Mollusca</taxon>
        <taxon>Bivalvia</taxon>
        <taxon>Autobranchia</taxon>
        <taxon>Pteriomorphia</taxon>
        <taxon>Pectinida</taxon>
        <taxon>Pectinoidea</taxon>
        <taxon>Pectinidae</taxon>
        <taxon>Mizuhopecten</taxon>
    </lineage>
</organism>
<dbReference type="Gene3D" id="1.10.510.10">
    <property type="entry name" value="Transferase(Phosphotransferase) domain 1"/>
    <property type="match status" value="1"/>
</dbReference>
<proteinExistence type="predicted"/>
<dbReference type="CDD" id="cd00180">
    <property type="entry name" value="PKc"/>
    <property type="match status" value="1"/>
</dbReference>
<keyword evidence="1" id="KW-0547">Nucleotide-binding</keyword>
<accession>A0A210PLZ6</accession>
<evidence type="ECO:0000256" key="2">
    <source>
        <dbReference type="SAM" id="MobiDB-lite"/>
    </source>
</evidence>
<protein>
    <submittedName>
        <fullName evidence="4">Serine/threonine-protein kinase 3</fullName>
    </submittedName>
</protein>
<dbReference type="Gene3D" id="3.30.200.20">
    <property type="entry name" value="Phosphorylase Kinase, domain 1"/>
    <property type="match status" value="1"/>
</dbReference>
<keyword evidence="4" id="KW-0418">Kinase</keyword>
<dbReference type="SUPFAM" id="SSF56112">
    <property type="entry name" value="Protein kinase-like (PK-like)"/>
    <property type="match status" value="1"/>
</dbReference>
<comment type="caution">
    <text evidence="4">The sequence shown here is derived from an EMBL/GenBank/DDBJ whole genome shotgun (WGS) entry which is preliminary data.</text>
</comment>
<dbReference type="OrthoDB" id="6097776at2759"/>
<dbReference type="AlphaFoldDB" id="A0A210PLZ6"/>
<feature type="binding site" evidence="1">
    <location>
        <position position="631"/>
    </location>
    <ligand>
        <name>ATP</name>
        <dbReference type="ChEBI" id="CHEBI:30616"/>
    </ligand>
</feature>
<dbReference type="InterPro" id="IPR017441">
    <property type="entry name" value="Protein_kinase_ATP_BS"/>
</dbReference>
<gene>
    <name evidence="4" type="ORF">KP79_PYT06079</name>
</gene>